<dbReference type="Pfam" id="PF07686">
    <property type="entry name" value="V-set"/>
    <property type="match status" value="1"/>
</dbReference>
<name>A0A3B4FK72_9CICH</name>
<dbReference type="InterPro" id="IPR013106">
    <property type="entry name" value="Ig_V-set"/>
</dbReference>
<evidence type="ECO:0000256" key="4">
    <source>
        <dbReference type="ARBA" id="ARBA00023136"/>
    </source>
</evidence>
<proteinExistence type="predicted"/>
<dbReference type="GO" id="GO:0016020">
    <property type="term" value="C:membrane"/>
    <property type="evidence" value="ECO:0007669"/>
    <property type="project" value="UniProtKB-SubCell"/>
</dbReference>
<dbReference type="STRING" id="303518.ENSPNYP00000010970"/>
<evidence type="ECO:0000259" key="7">
    <source>
        <dbReference type="PROSITE" id="PS50835"/>
    </source>
</evidence>
<evidence type="ECO:0000313" key="8">
    <source>
        <dbReference type="Ensembl" id="ENSPNYP00000010970.1"/>
    </source>
</evidence>
<dbReference type="PANTHER" id="PTHR46484">
    <property type="entry name" value="SI:CH211-171H4.5-RELATED"/>
    <property type="match status" value="1"/>
</dbReference>
<dbReference type="GeneTree" id="ENSGT01150000286924"/>
<keyword evidence="4 6" id="KW-0472">Membrane</keyword>
<evidence type="ECO:0000256" key="2">
    <source>
        <dbReference type="ARBA" id="ARBA00022692"/>
    </source>
</evidence>
<dbReference type="Ensembl" id="ENSPNYT00000011234.1">
    <property type="protein sequence ID" value="ENSPNYP00000010970.1"/>
    <property type="gene ID" value="ENSPNYG00000008316.1"/>
</dbReference>
<evidence type="ECO:0000256" key="6">
    <source>
        <dbReference type="SAM" id="Phobius"/>
    </source>
</evidence>
<organism evidence="8">
    <name type="scientific">Pundamilia nyererei</name>
    <dbReference type="NCBI Taxonomy" id="303518"/>
    <lineage>
        <taxon>Eukaryota</taxon>
        <taxon>Metazoa</taxon>
        <taxon>Chordata</taxon>
        <taxon>Craniata</taxon>
        <taxon>Vertebrata</taxon>
        <taxon>Euteleostomi</taxon>
        <taxon>Actinopterygii</taxon>
        <taxon>Neopterygii</taxon>
        <taxon>Teleostei</taxon>
        <taxon>Neoteleostei</taxon>
        <taxon>Acanthomorphata</taxon>
        <taxon>Ovalentaria</taxon>
        <taxon>Cichlomorphae</taxon>
        <taxon>Cichliformes</taxon>
        <taxon>Cichlidae</taxon>
        <taxon>African cichlids</taxon>
        <taxon>Pseudocrenilabrinae</taxon>
        <taxon>Haplochromini</taxon>
        <taxon>Pundamilia</taxon>
    </lineage>
</organism>
<dbReference type="SMART" id="SM00409">
    <property type="entry name" value="IG"/>
    <property type="match status" value="2"/>
</dbReference>
<dbReference type="AlphaFoldDB" id="A0A3B4FK72"/>
<sequence>RDSEKKRWSYNVLFISSSWTAAVPSSVKGLLGSCVVIPCSYNYPEPQKSPQTFTGIWYNNDNQVICHSDASQTPAQFWSRTKLLGDLSKKNCSLMIDKLTRRDEGTFHFRIIMEAYTVFSYSKNKISVSVIDEPNPTDFSVQEEVKEGQTVSASCSVFHSCPTYPPSFHWSHSGEQHDQTQKLQNGQWNATSTLTFRSNRSDHNKPLQCSVTYHGGKQRVTSKTLKVKCNLICYSYILFFYFILFFTQNVKLFIFKYIFITSWHRTKCQLICDCQLLHMTNSKKSTECSFLGEKCCTVGCKSLGNLVSSHFPV</sequence>
<dbReference type="Pfam" id="PF08205">
    <property type="entry name" value="C2-set_2"/>
    <property type="match status" value="1"/>
</dbReference>
<keyword evidence="5" id="KW-1015">Disulfide bond</keyword>
<protein>
    <recommendedName>
        <fullName evidence="7">Ig-like domain-containing protein</fullName>
    </recommendedName>
</protein>
<dbReference type="PROSITE" id="PS50835">
    <property type="entry name" value="IG_LIKE"/>
    <property type="match status" value="1"/>
</dbReference>
<reference evidence="8" key="1">
    <citation type="submission" date="2023-09" db="UniProtKB">
        <authorList>
            <consortium name="Ensembl"/>
        </authorList>
    </citation>
    <scope>IDENTIFICATION</scope>
</reference>
<dbReference type="InterPro" id="IPR003599">
    <property type="entry name" value="Ig_sub"/>
</dbReference>
<dbReference type="Gene3D" id="2.60.40.10">
    <property type="entry name" value="Immunoglobulins"/>
    <property type="match status" value="2"/>
</dbReference>
<feature type="transmembrane region" description="Helical" evidence="6">
    <location>
        <begin position="234"/>
        <end position="259"/>
    </location>
</feature>
<accession>A0A3B4FK72</accession>
<dbReference type="PANTHER" id="PTHR46484:SF1">
    <property type="entry name" value="SCHWANN CELL MYELIN PROTEIN-RELATED"/>
    <property type="match status" value="1"/>
</dbReference>
<keyword evidence="2 6" id="KW-0812">Transmembrane</keyword>
<evidence type="ECO:0000256" key="3">
    <source>
        <dbReference type="ARBA" id="ARBA00022989"/>
    </source>
</evidence>
<feature type="domain" description="Ig-like" evidence="7">
    <location>
        <begin position="134"/>
        <end position="226"/>
    </location>
</feature>
<dbReference type="SUPFAM" id="SSF48726">
    <property type="entry name" value="Immunoglobulin"/>
    <property type="match status" value="2"/>
</dbReference>
<dbReference type="InterPro" id="IPR013162">
    <property type="entry name" value="CD80_C2-set"/>
</dbReference>
<dbReference type="InterPro" id="IPR013783">
    <property type="entry name" value="Ig-like_fold"/>
</dbReference>
<comment type="subcellular location">
    <subcellularLocation>
        <location evidence="1">Membrane</location>
        <topology evidence="1">Single-pass membrane protein</topology>
    </subcellularLocation>
</comment>
<dbReference type="InterPro" id="IPR036179">
    <property type="entry name" value="Ig-like_dom_sf"/>
</dbReference>
<dbReference type="InterPro" id="IPR007110">
    <property type="entry name" value="Ig-like_dom"/>
</dbReference>
<evidence type="ECO:0000256" key="1">
    <source>
        <dbReference type="ARBA" id="ARBA00004167"/>
    </source>
</evidence>
<evidence type="ECO:0000256" key="5">
    <source>
        <dbReference type="ARBA" id="ARBA00023157"/>
    </source>
</evidence>
<keyword evidence="3 6" id="KW-1133">Transmembrane helix</keyword>